<evidence type="ECO:0000256" key="6">
    <source>
        <dbReference type="ARBA" id="ARBA00029491"/>
    </source>
</evidence>
<accession>A0ABS2QZA4</accession>
<sequence>MKIKEVKLHFIEMELINAFSTSYGTVKNRELILVEVKDEAGLVGWGEVVAFSTPWYTEETIQTCFHMLEDFLIPALLGEEIKHPNDVAVVFSGVKRNNMAKAALECAVWDLYAKQKRVTLSTLLGGTRKTVEAGVVVGISDLSSMINSIEQHVKEGYKRFKIKIKPGIDYELIKGIRKHFPTLPLMADANSAYTLQDIDGLKRLDEYNLMMIEQPLGSDDIVDHAYLQRELKTPICLDESIVSYEDARKAIELGSCRVINVKISRVGGLSEAKRIHDLCEQKGVQLWVGGMLESGISRAHNIALASLPHFTIPGDISASARYWNQDVIIPEVMVDKGDIMVPTRSGIGYEVNETYIQQIEKQVKQYTL</sequence>
<dbReference type="SMART" id="SM00922">
    <property type="entry name" value="MR_MLE"/>
    <property type="match status" value="1"/>
</dbReference>
<protein>
    <recommendedName>
        <fullName evidence="6 7">o-succinylbenzoate synthase</fullName>
        <shortName evidence="7">OSB synthase</shortName>
        <shortName evidence="7">OSBS</shortName>
        <ecNumber evidence="6 7">4.2.1.113</ecNumber>
    </recommendedName>
    <alternativeName>
        <fullName evidence="7">4-(2'-carboxyphenyl)-4-oxybutyric acid synthase</fullName>
    </alternativeName>
    <alternativeName>
        <fullName evidence="7">o-succinylbenzoic acid synthase</fullName>
    </alternativeName>
</protein>
<evidence type="ECO:0000256" key="1">
    <source>
        <dbReference type="ARBA" id="ARBA00001968"/>
    </source>
</evidence>
<keyword evidence="10" id="KW-1185">Reference proteome</keyword>
<proteinExistence type="inferred from homology"/>
<feature type="binding site" evidence="7">
    <location>
        <position position="238"/>
    </location>
    <ligand>
        <name>Mg(2+)</name>
        <dbReference type="ChEBI" id="CHEBI:18420"/>
    </ligand>
</feature>
<dbReference type="GO" id="GO:0043748">
    <property type="term" value="F:O-succinylbenzoate synthase activity"/>
    <property type="evidence" value="ECO:0007669"/>
    <property type="project" value="UniProtKB-EC"/>
</dbReference>
<dbReference type="SFLD" id="SFLDF00009">
    <property type="entry name" value="o-succinylbenzoate_synthase"/>
    <property type="match status" value="1"/>
</dbReference>
<dbReference type="EMBL" id="JAFBFC010000009">
    <property type="protein sequence ID" value="MBM7704814.1"/>
    <property type="molecule type" value="Genomic_DNA"/>
</dbReference>
<dbReference type="SFLD" id="SFLDS00001">
    <property type="entry name" value="Enolase"/>
    <property type="match status" value="1"/>
</dbReference>
<dbReference type="InterPro" id="IPR013341">
    <property type="entry name" value="Mandelate_racemase_N_dom"/>
</dbReference>
<evidence type="ECO:0000256" key="5">
    <source>
        <dbReference type="ARBA" id="ARBA00023239"/>
    </source>
</evidence>
<dbReference type="InterPro" id="IPR013342">
    <property type="entry name" value="Mandelate_racemase_C"/>
</dbReference>
<dbReference type="InterPro" id="IPR010197">
    <property type="entry name" value="OSBS/NAAAR"/>
</dbReference>
<feature type="domain" description="Mandelate racemase/muconate lactonizing enzyme C-terminal" evidence="8">
    <location>
        <begin position="142"/>
        <end position="234"/>
    </location>
</feature>
<dbReference type="CDD" id="cd03317">
    <property type="entry name" value="NAAAR"/>
    <property type="match status" value="1"/>
</dbReference>
<feature type="active site" description="Proton acceptor" evidence="7">
    <location>
        <position position="262"/>
    </location>
</feature>
<evidence type="ECO:0000313" key="9">
    <source>
        <dbReference type="EMBL" id="MBM7704814.1"/>
    </source>
</evidence>
<evidence type="ECO:0000256" key="4">
    <source>
        <dbReference type="ARBA" id="ARBA00022842"/>
    </source>
</evidence>
<dbReference type="EC" id="4.2.1.113" evidence="6 7"/>
<dbReference type="SUPFAM" id="SSF51604">
    <property type="entry name" value="Enolase C-terminal domain-like"/>
    <property type="match status" value="1"/>
</dbReference>
<dbReference type="InterPro" id="IPR029065">
    <property type="entry name" value="Enolase_C-like"/>
</dbReference>
<comment type="caution">
    <text evidence="9">The sequence shown here is derived from an EMBL/GenBank/DDBJ whole genome shotgun (WGS) entry which is preliminary data.</text>
</comment>
<dbReference type="InterPro" id="IPR047585">
    <property type="entry name" value="MenC"/>
</dbReference>
<dbReference type="InterPro" id="IPR029017">
    <property type="entry name" value="Enolase-like_N"/>
</dbReference>
<keyword evidence="4 7" id="KW-0460">Magnesium</keyword>
<comment type="cofactor">
    <cofactor evidence="1 7">
        <name>a divalent metal cation</name>
        <dbReference type="ChEBI" id="CHEBI:60240"/>
    </cofactor>
</comment>
<dbReference type="PANTHER" id="PTHR48073">
    <property type="entry name" value="O-SUCCINYLBENZOATE SYNTHASE-RELATED"/>
    <property type="match status" value="1"/>
</dbReference>
<organism evidence="9 10">
    <name type="scientific">Priestia iocasae</name>
    <dbReference type="NCBI Taxonomy" id="2291674"/>
    <lineage>
        <taxon>Bacteria</taxon>
        <taxon>Bacillati</taxon>
        <taxon>Bacillota</taxon>
        <taxon>Bacilli</taxon>
        <taxon>Bacillales</taxon>
        <taxon>Bacillaceae</taxon>
        <taxon>Priestia</taxon>
    </lineage>
</organism>
<comment type="pathway">
    <text evidence="7">Quinol/quinone metabolism; 1,4-dihydroxy-2-naphthoate biosynthesis; 1,4-dihydroxy-2-naphthoate from chorismate: step 4/7.</text>
</comment>
<dbReference type="Gene3D" id="3.30.390.10">
    <property type="entry name" value="Enolase-like, N-terminal domain"/>
    <property type="match status" value="1"/>
</dbReference>
<dbReference type="Pfam" id="PF02746">
    <property type="entry name" value="MR_MLE_N"/>
    <property type="match status" value="1"/>
</dbReference>
<dbReference type="PANTHER" id="PTHR48073:SF5">
    <property type="entry name" value="O-SUCCINYLBENZOATE SYNTHASE"/>
    <property type="match status" value="1"/>
</dbReference>
<feature type="active site" description="Proton donor" evidence="7">
    <location>
        <position position="163"/>
    </location>
</feature>
<keyword evidence="5 7" id="KW-0456">Lyase</keyword>
<keyword evidence="3 7" id="KW-0479">Metal-binding</keyword>
<evidence type="ECO:0000313" key="10">
    <source>
        <dbReference type="Proteomes" id="UP000809829"/>
    </source>
</evidence>
<dbReference type="Pfam" id="PF13378">
    <property type="entry name" value="MR_MLE_C"/>
    <property type="match status" value="1"/>
</dbReference>
<evidence type="ECO:0000256" key="3">
    <source>
        <dbReference type="ARBA" id="ARBA00022723"/>
    </source>
</evidence>
<name>A0ABS2QZA4_9BACI</name>
<dbReference type="InterPro" id="IPR036849">
    <property type="entry name" value="Enolase-like_C_sf"/>
</dbReference>
<feature type="binding site" evidence="7">
    <location>
        <position position="213"/>
    </location>
    <ligand>
        <name>Mg(2+)</name>
        <dbReference type="ChEBI" id="CHEBI:18420"/>
    </ligand>
</feature>
<comment type="function">
    <text evidence="7">Converts 2-succinyl-6-hydroxy-2,4-cyclohexadiene-1-carboxylate (SHCHC) to 2-succinylbenzoate (OSB).</text>
</comment>
<dbReference type="RefSeq" id="WP_205188811.1">
    <property type="nucleotide sequence ID" value="NZ_JAFBFC010000009.1"/>
</dbReference>
<feature type="binding site" evidence="7">
    <location>
        <position position="188"/>
    </location>
    <ligand>
        <name>Mg(2+)</name>
        <dbReference type="ChEBI" id="CHEBI:18420"/>
    </ligand>
</feature>
<evidence type="ECO:0000256" key="7">
    <source>
        <dbReference type="HAMAP-Rule" id="MF_01933"/>
    </source>
</evidence>
<reference evidence="9 10" key="1">
    <citation type="submission" date="2021-01" db="EMBL/GenBank/DDBJ databases">
        <title>Genomic Encyclopedia of Type Strains, Phase IV (KMG-IV): sequencing the most valuable type-strain genomes for metagenomic binning, comparative biology and taxonomic classification.</title>
        <authorList>
            <person name="Goeker M."/>
        </authorList>
    </citation>
    <scope>NUCLEOTIDE SEQUENCE [LARGE SCALE GENOMIC DNA]</scope>
    <source>
        <strain evidence="9 10">DSM 104297</strain>
    </source>
</reference>
<evidence type="ECO:0000259" key="8">
    <source>
        <dbReference type="SMART" id="SM00922"/>
    </source>
</evidence>
<comment type="similarity">
    <text evidence="7">Belongs to the mandelate racemase/muconate lactonizing enzyme family. MenC type 2 subfamily.</text>
</comment>
<dbReference type="SUPFAM" id="SSF54826">
    <property type="entry name" value="Enolase N-terminal domain-like"/>
    <property type="match status" value="1"/>
</dbReference>
<evidence type="ECO:0000256" key="2">
    <source>
        <dbReference type="ARBA" id="ARBA00022428"/>
    </source>
</evidence>
<keyword evidence="2 7" id="KW-0474">Menaquinone biosynthesis</keyword>
<gene>
    <name evidence="7" type="primary">menC</name>
    <name evidence="9" type="ORF">JOC83_003673</name>
</gene>
<comment type="pathway">
    <text evidence="7">Quinol/quinone metabolism; menaquinone biosynthesis.</text>
</comment>
<dbReference type="Proteomes" id="UP000809829">
    <property type="component" value="Unassembled WGS sequence"/>
</dbReference>
<dbReference type="SFLD" id="SFLDG00180">
    <property type="entry name" value="muconate_cycloisomerase"/>
    <property type="match status" value="1"/>
</dbReference>
<dbReference type="Gene3D" id="3.20.20.120">
    <property type="entry name" value="Enolase-like C-terminal domain"/>
    <property type="match status" value="1"/>
</dbReference>
<comment type="catalytic activity">
    <reaction evidence="7">
        <text>(1R,6R)-6-hydroxy-2-succinyl-cyclohexa-2,4-diene-1-carboxylate = 2-succinylbenzoate + H2O</text>
        <dbReference type="Rhea" id="RHEA:10196"/>
        <dbReference type="ChEBI" id="CHEBI:15377"/>
        <dbReference type="ChEBI" id="CHEBI:18325"/>
        <dbReference type="ChEBI" id="CHEBI:58689"/>
        <dbReference type="EC" id="4.2.1.113"/>
    </reaction>
</comment>
<dbReference type="NCBIfam" id="TIGR01928">
    <property type="entry name" value="menC_lowGC_arch"/>
    <property type="match status" value="1"/>
</dbReference>
<dbReference type="HAMAP" id="MF_01933">
    <property type="entry name" value="MenC_2"/>
    <property type="match status" value="1"/>
</dbReference>